<keyword evidence="2" id="KW-1185">Reference proteome</keyword>
<name>A0A3S3QHT5_9BACT</name>
<evidence type="ECO:0000313" key="2">
    <source>
        <dbReference type="Proteomes" id="UP000287853"/>
    </source>
</evidence>
<sequence>MMPGVRSGQEEREDVVYIIMKINKLSILILVFILNISGCSSTWYGMMENGRIDACESLHGQEREECLEEATIPYERYERERAEALGYQ</sequence>
<gene>
    <name evidence="1" type="ORF">H206_01277</name>
</gene>
<comment type="caution">
    <text evidence="1">The sequence shown here is derived from an EMBL/GenBank/DDBJ whole genome shotgun (WGS) entry which is preliminary data.</text>
</comment>
<evidence type="ECO:0000313" key="1">
    <source>
        <dbReference type="EMBL" id="RWX44845.1"/>
    </source>
</evidence>
<organism evidence="1 2">
    <name type="scientific">Candidatus Electrothrix aarhusensis</name>
    <dbReference type="NCBI Taxonomy" id="1859131"/>
    <lineage>
        <taxon>Bacteria</taxon>
        <taxon>Pseudomonadati</taxon>
        <taxon>Thermodesulfobacteriota</taxon>
        <taxon>Desulfobulbia</taxon>
        <taxon>Desulfobulbales</taxon>
        <taxon>Desulfobulbaceae</taxon>
        <taxon>Candidatus Electrothrix</taxon>
    </lineage>
</organism>
<dbReference type="AlphaFoldDB" id="A0A3S3QHT5"/>
<accession>A0A3S3QHT5</accession>
<protein>
    <submittedName>
        <fullName evidence="1">Uncharacterized protein</fullName>
    </submittedName>
</protein>
<reference evidence="1 2" key="1">
    <citation type="submission" date="2017-01" db="EMBL/GenBank/DDBJ databases">
        <title>The cable genome- insights into the physiology and evolution of filamentous bacteria capable of sulfide oxidation via long distance electron transfer.</title>
        <authorList>
            <person name="Schreiber L."/>
            <person name="Bjerg J.T."/>
            <person name="Boggild A."/>
            <person name="Van De Vossenberg J."/>
            <person name="Meysman F."/>
            <person name="Nielsen L.P."/>
            <person name="Schramm A."/>
            <person name="Kjeldsen K.U."/>
        </authorList>
    </citation>
    <scope>NUCLEOTIDE SEQUENCE [LARGE SCALE GENOMIC DNA]</scope>
    <source>
        <strain evidence="1">MCF</strain>
    </source>
</reference>
<dbReference type="EMBL" id="MTKO01000087">
    <property type="protein sequence ID" value="RWX44845.1"/>
    <property type="molecule type" value="Genomic_DNA"/>
</dbReference>
<proteinExistence type="predicted"/>
<dbReference type="Proteomes" id="UP000287853">
    <property type="component" value="Unassembled WGS sequence"/>
</dbReference>